<feature type="transmembrane region" description="Helical" evidence="1">
    <location>
        <begin position="311"/>
        <end position="332"/>
    </location>
</feature>
<keyword evidence="1" id="KW-0812">Transmembrane</keyword>
<keyword evidence="1" id="KW-0472">Membrane</keyword>
<feature type="transmembrane region" description="Helical" evidence="1">
    <location>
        <begin position="64"/>
        <end position="82"/>
    </location>
</feature>
<reference evidence="3 5" key="3">
    <citation type="submission" date="2020-11" db="EMBL/GenBank/DDBJ databases">
        <title>Closed and high quality bacterial genomes of the OMM12 community.</title>
        <authorList>
            <person name="Marbouty M."/>
            <person name="Lamy-Besnier Q."/>
            <person name="Debarbieux L."/>
            <person name="Koszul R."/>
        </authorList>
    </citation>
    <scope>NUCLEOTIDE SEQUENCE [LARGE SCALE GENOMIC DNA]</scope>
    <source>
        <strain evidence="3 5">KB18</strain>
    </source>
</reference>
<dbReference type="EMBL" id="CP021422">
    <property type="protein sequence ID" value="ASB40979.1"/>
    <property type="molecule type" value="Genomic_DNA"/>
</dbReference>
<reference evidence="4" key="2">
    <citation type="submission" date="2017-05" db="EMBL/GenBank/DDBJ databases">
        <title>Improved OligoMM genomes.</title>
        <authorList>
            <person name="Garzetti D."/>
        </authorList>
    </citation>
    <scope>NUCLEOTIDE SEQUENCE [LARGE SCALE GENOMIC DNA]</scope>
    <source>
        <strain evidence="4">KB18</strain>
    </source>
</reference>
<gene>
    <name evidence="2" type="ORF">ADH66_10150</name>
    <name evidence="3" type="ORF">I5Q82_00470</name>
</gene>
<keyword evidence="4" id="KW-1185">Reference proteome</keyword>
<evidence type="ECO:0000313" key="2">
    <source>
        <dbReference type="EMBL" id="ASB40979.1"/>
    </source>
</evidence>
<proteinExistence type="predicted"/>
<evidence type="ECO:0000313" key="5">
    <source>
        <dbReference type="Proteomes" id="UP000596035"/>
    </source>
</evidence>
<feature type="transmembrane region" description="Helical" evidence="1">
    <location>
        <begin position="396"/>
        <end position="419"/>
    </location>
</feature>
<dbReference type="RefSeq" id="WP_066541196.1">
    <property type="nucleotide sequence ID" value="NZ_CP021422.1"/>
</dbReference>
<feature type="transmembrane region" description="Helical" evidence="1">
    <location>
        <begin position="469"/>
        <end position="489"/>
    </location>
</feature>
<feature type="transmembrane region" description="Helical" evidence="1">
    <location>
        <begin position="31"/>
        <end position="58"/>
    </location>
</feature>
<name>A0A1Z2XRC5_9FIRM</name>
<organism evidence="3 5">
    <name type="scientific">Acutalibacter muris</name>
    <dbReference type="NCBI Taxonomy" id="1796620"/>
    <lineage>
        <taxon>Bacteria</taxon>
        <taxon>Bacillati</taxon>
        <taxon>Bacillota</taxon>
        <taxon>Clostridia</taxon>
        <taxon>Eubacteriales</taxon>
        <taxon>Acutalibacteraceae</taxon>
        <taxon>Acutalibacter</taxon>
    </lineage>
</organism>
<feature type="transmembrane region" description="Helical" evidence="1">
    <location>
        <begin position="182"/>
        <end position="200"/>
    </location>
</feature>
<evidence type="ECO:0000256" key="1">
    <source>
        <dbReference type="SAM" id="Phobius"/>
    </source>
</evidence>
<accession>A0A1Z2XRC5</accession>
<dbReference type="Proteomes" id="UP000196710">
    <property type="component" value="Chromosome"/>
</dbReference>
<feature type="transmembrane region" description="Helical" evidence="1">
    <location>
        <begin position="425"/>
        <end position="448"/>
    </location>
</feature>
<reference evidence="2" key="1">
    <citation type="journal article" date="2017" name="Genome Announc.">
        <title>High-Quality Whole-Genome Sequences of the Oligo-Mouse-Microbiota Bacterial Community.</title>
        <authorList>
            <person name="Garzetti D."/>
            <person name="Brugiroux S."/>
            <person name="Bunk B."/>
            <person name="Pukall R."/>
            <person name="McCoy K.D."/>
            <person name="Macpherson A.J."/>
            <person name="Stecher B."/>
        </authorList>
    </citation>
    <scope>NUCLEOTIDE SEQUENCE</scope>
    <source>
        <strain evidence="2">KB18</strain>
    </source>
</reference>
<evidence type="ECO:0000313" key="4">
    <source>
        <dbReference type="Proteomes" id="UP000196710"/>
    </source>
</evidence>
<sequence length="525" mass="56497">MKILTKLELCNLCGLNVLRFSKDKRAKKKSLGLLALWIILLAMLIFYVGGLTYGLIYSGLEETVPAYLITLSSALIFAFGVLKAGSVIFRKEGYDILCALPLSKGSVVISRLLRMYVEDLLMTLAVLLPGMAVYAWNLHPGTGFYLTGLLGLGSIPLIPIAASIFIGALITGISSRMRHKSLIAASLSILAVLGIMYGSSRLSAMDGGIDPGMLQNLSATVMALLRKVYPPAVWLGTAITREDILSGVLCAAVSLAVFAVVATGVVLCFQKICESLYSSAAKHNYQMGALKASTVLSSLCRREFRRYFSSSIYVTNTIIGPVMSCVLSGALLVTGPETLKKLLPLPIDVGQVVPFVIAGVFCMMTTTATSISMEGKNWWIIKSLPLSAKNILDAKILMNLLLLLPFYLLSELLLIFALKPGAGELLWLVLIPAAIILFSCVYGITINLRFPILEWESEVRVVKQSASSMLGGMGGFLLAILCAVAVGIVPKGYAVYLRAGICIVILAATAVLYRKNNLFDICGRI</sequence>
<evidence type="ECO:0000313" key="3">
    <source>
        <dbReference type="EMBL" id="QQR30261.1"/>
    </source>
</evidence>
<feature type="transmembrane region" description="Helical" evidence="1">
    <location>
        <begin position="244"/>
        <end position="269"/>
    </location>
</feature>
<feature type="transmembrane region" description="Helical" evidence="1">
    <location>
        <begin position="120"/>
        <end position="138"/>
    </location>
</feature>
<dbReference type="AlphaFoldDB" id="A0A1Z2XRC5"/>
<protein>
    <recommendedName>
        <fullName evidence="6">ABC-2 type transport system permease protein</fullName>
    </recommendedName>
</protein>
<dbReference type="KEGG" id="amur:ADH66_10150"/>
<keyword evidence="1" id="KW-1133">Transmembrane helix</keyword>
<feature type="transmembrane region" description="Helical" evidence="1">
    <location>
        <begin position="495"/>
        <end position="513"/>
    </location>
</feature>
<feature type="transmembrane region" description="Helical" evidence="1">
    <location>
        <begin position="144"/>
        <end position="170"/>
    </location>
</feature>
<dbReference type="EMBL" id="CP065321">
    <property type="protein sequence ID" value="QQR30261.1"/>
    <property type="molecule type" value="Genomic_DNA"/>
</dbReference>
<feature type="transmembrane region" description="Helical" evidence="1">
    <location>
        <begin position="352"/>
        <end position="375"/>
    </location>
</feature>
<dbReference type="Proteomes" id="UP000596035">
    <property type="component" value="Chromosome"/>
</dbReference>
<evidence type="ECO:0008006" key="6">
    <source>
        <dbReference type="Google" id="ProtNLM"/>
    </source>
</evidence>